<comment type="caution">
    <text evidence="3">The sequence shown here is derived from an EMBL/GenBank/DDBJ whole genome shotgun (WGS) entry which is preliminary data.</text>
</comment>
<evidence type="ECO:0000256" key="2">
    <source>
        <dbReference type="RuleBase" id="RU000461"/>
    </source>
</evidence>
<evidence type="ECO:0000256" key="1">
    <source>
        <dbReference type="ARBA" id="ARBA00010617"/>
    </source>
</evidence>
<organism evidence="3 4">
    <name type="scientific">Phytohabitans maris</name>
    <dbReference type="NCBI Taxonomy" id="3071409"/>
    <lineage>
        <taxon>Bacteria</taxon>
        <taxon>Bacillati</taxon>
        <taxon>Actinomycetota</taxon>
        <taxon>Actinomycetes</taxon>
        <taxon>Micromonosporales</taxon>
        <taxon>Micromonosporaceae</taxon>
    </lineage>
</organism>
<dbReference type="Pfam" id="PF00067">
    <property type="entry name" value="p450"/>
    <property type="match status" value="1"/>
</dbReference>
<dbReference type="RefSeq" id="WP_308711432.1">
    <property type="nucleotide sequence ID" value="NZ_JAVHUY010000005.1"/>
</dbReference>
<keyword evidence="2" id="KW-0408">Iron</keyword>
<dbReference type="PRINTS" id="PR00359">
    <property type="entry name" value="BP450"/>
</dbReference>
<protein>
    <submittedName>
        <fullName evidence="3">Cytochrome P450</fullName>
    </submittedName>
</protein>
<keyword evidence="2" id="KW-0503">Monooxygenase</keyword>
<gene>
    <name evidence="3" type="ORF">RB614_06405</name>
</gene>
<keyword evidence="2" id="KW-0349">Heme</keyword>
<name>A0ABU0ZAT5_9ACTN</name>
<proteinExistence type="inferred from homology"/>
<keyword evidence="4" id="KW-1185">Reference proteome</keyword>
<dbReference type="PANTHER" id="PTHR46696:SF1">
    <property type="entry name" value="CYTOCHROME P450 YJIB-RELATED"/>
    <property type="match status" value="1"/>
</dbReference>
<comment type="similarity">
    <text evidence="1 2">Belongs to the cytochrome P450 family.</text>
</comment>
<dbReference type="InterPro" id="IPR002397">
    <property type="entry name" value="Cyt_P450_B"/>
</dbReference>
<dbReference type="InterPro" id="IPR036396">
    <property type="entry name" value="Cyt_P450_sf"/>
</dbReference>
<dbReference type="SUPFAM" id="SSF48264">
    <property type="entry name" value="Cytochrome P450"/>
    <property type="match status" value="1"/>
</dbReference>
<dbReference type="Proteomes" id="UP001230908">
    <property type="component" value="Unassembled WGS sequence"/>
</dbReference>
<dbReference type="EMBL" id="JAVHUY010000005">
    <property type="protein sequence ID" value="MDQ7904153.1"/>
    <property type="molecule type" value="Genomic_DNA"/>
</dbReference>
<reference evidence="3 4" key="1">
    <citation type="submission" date="2023-08" db="EMBL/GenBank/DDBJ databases">
        <title>Phytohabitans sansha sp. nov., isolated from marine sediment.</title>
        <authorList>
            <person name="Zhao Y."/>
            <person name="Yi K."/>
        </authorList>
    </citation>
    <scope>NUCLEOTIDE SEQUENCE [LARGE SCALE GENOMIC DNA]</scope>
    <source>
        <strain evidence="3 4">ZYX-F-186</strain>
    </source>
</reference>
<keyword evidence="2" id="KW-0560">Oxidoreductase</keyword>
<dbReference type="InterPro" id="IPR001128">
    <property type="entry name" value="Cyt_P450"/>
</dbReference>
<sequence>MAAPPAASALEPAARSFLRGKQSSSAYRLPAEAPVLPTVDGWVISGHPEVCRLAGDRRLVIDPRAGDPPVPLTQSERLESVLARMLNFRDGADHARLRRLATVAFSARRANAVAETVAAVVGDLADAALARGEFDAVADVGVPLPVRTTCALLDIPRADRQQVADWSTAMSAQLFTFKQPPDAVEAVERQLAELTGYIDDLARHRRRGDLVADLHAALDHDEFVAFVVLLFMNGLETVTAGIARAIGALAWQPGLADRIRRDPGSAGDVFAELMRLHSPVRLGARRAAEPIDAIPRGAPVFLAWSLANRDPRVFTDPDTFRPGRPGRSLAFGAGPHHCLGAALAGQQGAAVLRAFATRARLTCRTDEAGTPRLPGAAIDGFSALRVVAEPLMVGVTR</sequence>
<dbReference type="PANTHER" id="PTHR46696">
    <property type="entry name" value="P450, PUTATIVE (EUROFUNG)-RELATED"/>
    <property type="match status" value="1"/>
</dbReference>
<dbReference type="PROSITE" id="PS00086">
    <property type="entry name" value="CYTOCHROME_P450"/>
    <property type="match status" value="1"/>
</dbReference>
<keyword evidence="2" id="KW-0479">Metal-binding</keyword>
<accession>A0ABU0ZAT5</accession>
<dbReference type="InterPro" id="IPR017972">
    <property type="entry name" value="Cyt_P450_CS"/>
</dbReference>
<evidence type="ECO:0000313" key="4">
    <source>
        <dbReference type="Proteomes" id="UP001230908"/>
    </source>
</evidence>
<evidence type="ECO:0000313" key="3">
    <source>
        <dbReference type="EMBL" id="MDQ7904153.1"/>
    </source>
</evidence>
<dbReference type="Gene3D" id="1.10.630.10">
    <property type="entry name" value="Cytochrome P450"/>
    <property type="match status" value="1"/>
</dbReference>